<gene>
    <name evidence="1" type="ORF">C4N18_15520</name>
</gene>
<dbReference type="RefSeq" id="WP_005950194.1">
    <property type="nucleotide sequence ID" value="NZ_CP028104.1"/>
</dbReference>
<dbReference type="EMBL" id="CP028104">
    <property type="protein sequence ID" value="AVQ32655.1"/>
    <property type="molecule type" value="Genomic_DNA"/>
</dbReference>
<accession>A0ABM6U883</accession>
<name>A0ABM6U883_FUSVA</name>
<protein>
    <submittedName>
        <fullName evidence="1">Uncharacterized protein</fullName>
    </submittedName>
</protein>
<dbReference type="Proteomes" id="UP000241238">
    <property type="component" value="Plasmid pFvar_27725"/>
</dbReference>
<dbReference type="GeneID" id="77469416"/>
<geneLocation type="plasmid" evidence="2">
    <name>pfvar_27725</name>
</geneLocation>
<sequence length="199" mass="23503">MEHKDLILTKGHHGCEGCYYKYSNEKGNGCFAKNEVWLQCIKNNRNLKCNNLIYTTKERMMKEKCFSETGDILAYVNEAFFGVRPKGFYKDLEPFTNRYVANKIKAVWQNATKHKPNYDAYISFEMSNGITYIAYYKQCKLIGLVMLEGKVLRRCFFVDFKYKELEVVQVEKEAIIFKVITKNRTVEFDNNKCKKKCYN</sequence>
<evidence type="ECO:0000313" key="2">
    <source>
        <dbReference type="Proteomes" id="UP000241238"/>
    </source>
</evidence>
<reference evidence="2" key="1">
    <citation type="journal article" date="2018" name="MSphere">
        <title>Fusobacterium Genomics Using MinION and Illumina Sequencing Enables Genome Completion and Correction.</title>
        <authorList>
            <person name="Todd S.M."/>
            <person name="Settlage R.E."/>
            <person name="Lahmers K.K."/>
            <person name="Slade D.J."/>
        </authorList>
    </citation>
    <scope>NUCLEOTIDE SEQUENCE [LARGE SCALE GENOMIC DNA]</scope>
    <source>
        <strain evidence="2">ATCC 27725</strain>
    </source>
</reference>
<keyword evidence="2" id="KW-1185">Reference proteome</keyword>
<keyword evidence="1" id="KW-0614">Plasmid</keyword>
<proteinExistence type="predicted"/>
<organism evidence="1 2">
    <name type="scientific">Fusobacterium varium ATCC 27725</name>
    <dbReference type="NCBI Taxonomy" id="469618"/>
    <lineage>
        <taxon>Bacteria</taxon>
        <taxon>Fusobacteriati</taxon>
        <taxon>Fusobacteriota</taxon>
        <taxon>Fusobacteriia</taxon>
        <taxon>Fusobacteriales</taxon>
        <taxon>Fusobacteriaceae</taxon>
        <taxon>Fusobacterium</taxon>
    </lineage>
</organism>
<evidence type="ECO:0000313" key="1">
    <source>
        <dbReference type="EMBL" id="AVQ32655.1"/>
    </source>
</evidence>